<dbReference type="InterPro" id="IPR000673">
    <property type="entry name" value="Sig_transdc_resp-reg_Me-estase"/>
</dbReference>
<keyword evidence="7" id="KW-1185">Reference proteome</keyword>
<dbReference type="SUPFAM" id="SSF52738">
    <property type="entry name" value="Methylesterase CheB, C-terminal domain"/>
    <property type="match status" value="1"/>
</dbReference>
<evidence type="ECO:0000256" key="3">
    <source>
        <dbReference type="ARBA" id="ARBA00048267"/>
    </source>
</evidence>
<dbReference type="Pfam" id="PF01339">
    <property type="entry name" value="CheB_methylest"/>
    <property type="match status" value="1"/>
</dbReference>
<dbReference type="PROSITE" id="PS50122">
    <property type="entry name" value="CHEB"/>
    <property type="match status" value="1"/>
</dbReference>
<dbReference type="Proteomes" id="UP001500635">
    <property type="component" value="Unassembled WGS sequence"/>
</dbReference>
<keyword evidence="1" id="KW-0378">Hydrolase</keyword>
<dbReference type="EMBL" id="BAABFR010000074">
    <property type="protein sequence ID" value="GAA4399833.1"/>
    <property type="molecule type" value="Genomic_DNA"/>
</dbReference>
<accession>A0ABP8K3G4</accession>
<proteinExistence type="predicted"/>
<protein>
    <recommendedName>
        <fullName evidence="2">protein-glutamate methylesterase</fullName>
        <ecNumber evidence="2">3.1.1.61</ecNumber>
    </recommendedName>
</protein>
<gene>
    <name evidence="6" type="ORF">GCM10023147_37810</name>
</gene>
<comment type="caution">
    <text evidence="6">The sequence shown here is derived from an EMBL/GenBank/DDBJ whole genome shotgun (WGS) entry which is preliminary data.</text>
</comment>
<evidence type="ECO:0000256" key="2">
    <source>
        <dbReference type="ARBA" id="ARBA00039140"/>
    </source>
</evidence>
<evidence type="ECO:0000259" key="5">
    <source>
        <dbReference type="PROSITE" id="PS50122"/>
    </source>
</evidence>
<dbReference type="Gene3D" id="3.40.50.180">
    <property type="entry name" value="Methylesterase CheB, C-terminal domain"/>
    <property type="match status" value="1"/>
</dbReference>
<feature type="domain" description="CheB-type methylesterase" evidence="5">
    <location>
        <begin position="1"/>
        <end position="174"/>
    </location>
</feature>
<evidence type="ECO:0000313" key="6">
    <source>
        <dbReference type="EMBL" id="GAA4399833.1"/>
    </source>
</evidence>
<dbReference type="InterPro" id="IPR035909">
    <property type="entry name" value="CheB_C"/>
</dbReference>
<dbReference type="CDD" id="cd16433">
    <property type="entry name" value="CheB"/>
    <property type="match status" value="1"/>
</dbReference>
<comment type="caution">
    <text evidence="4">Lacks conserved residue(s) required for the propagation of feature annotation.</text>
</comment>
<reference evidence="7" key="1">
    <citation type="journal article" date="2019" name="Int. J. Syst. Evol. Microbiol.">
        <title>The Global Catalogue of Microorganisms (GCM) 10K type strain sequencing project: providing services to taxonomists for standard genome sequencing and annotation.</title>
        <authorList>
            <consortium name="The Broad Institute Genomics Platform"/>
            <consortium name="The Broad Institute Genome Sequencing Center for Infectious Disease"/>
            <person name="Wu L."/>
            <person name="Ma J."/>
        </authorList>
    </citation>
    <scope>NUCLEOTIDE SEQUENCE [LARGE SCALE GENOMIC DNA]</scope>
    <source>
        <strain evidence="7">JCM 17688</strain>
    </source>
</reference>
<evidence type="ECO:0000313" key="7">
    <source>
        <dbReference type="Proteomes" id="UP001500635"/>
    </source>
</evidence>
<dbReference type="PANTHER" id="PTHR42872">
    <property type="entry name" value="PROTEIN-GLUTAMATE METHYLESTERASE/PROTEIN-GLUTAMINE GLUTAMINASE"/>
    <property type="match status" value="1"/>
</dbReference>
<dbReference type="EC" id="3.1.1.61" evidence="2"/>
<evidence type="ECO:0000256" key="1">
    <source>
        <dbReference type="ARBA" id="ARBA00022801"/>
    </source>
</evidence>
<sequence>MALRDLLSVLPRDLPVPVLVVQHLDPRHRTVIAEIFGRRTPLAVQLAGDGDIVEPGTVYVAPPDHHLLVNRGGRLTLSQTELVHFVRPSADLLFESMAGAYGARAIACVLTGTGRDGAMGVTAIKDRGGTVMIEDPSTAAFGGMPTSAVATGCADFVLPLDEIGAVITGLVGGAADGDTR</sequence>
<dbReference type="PANTHER" id="PTHR42872:SF6">
    <property type="entry name" value="PROTEIN-GLUTAMATE METHYLESTERASE_PROTEIN-GLUTAMINE GLUTAMINASE"/>
    <property type="match status" value="1"/>
</dbReference>
<organism evidence="6 7">
    <name type="scientific">Tsukamurella soli</name>
    <dbReference type="NCBI Taxonomy" id="644556"/>
    <lineage>
        <taxon>Bacteria</taxon>
        <taxon>Bacillati</taxon>
        <taxon>Actinomycetota</taxon>
        <taxon>Actinomycetes</taxon>
        <taxon>Mycobacteriales</taxon>
        <taxon>Tsukamurellaceae</taxon>
        <taxon>Tsukamurella</taxon>
    </lineage>
</organism>
<comment type="catalytic activity">
    <reaction evidence="3">
        <text>[protein]-L-glutamate 5-O-methyl ester + H2O = L-glutamyl-[protein] + methanol + H(+)</text>
        <dbReference type="Rhea" id="RHEA:23236"/>
        <dbReference type="Rhea" id="RHEA-COMP:10208"/>
        <dbReference type="Rhea" id="RHEA-COMP:10311"/>
        <dbReference type="ChEBI" id="CHEBI:15377"/>
        <dbReference type="ChEBI" id="CHEBI:15378"/>
        <dbReference type="ChEBI" id="CHEBI:17790"/>
        <dbReference type="ChEBI" id="CHEBI:29973"/>
        <dbReference type="ChEBI" id="CHEBI:82795"/>
        <dbReference type="EC" id="3.1.1.61"/>
    </reaction>
</comment>
<name>A0ABP8K3G4_9ACTN</name>
<evidence type="ECO:0000256" key="4">
    <source>
        <dbReference type="PROSITE-ProRule" id="PRU00050"/>
    </source>
</evidence>